<evidence type="ECO:0000313" key="3">
    <source>
        <dbReference type="Proteomes" id="UP001230426"/>
    </source>
</evidence>
<dbReference type="EMBL" id="JAUSRB010000002">
    <property type="protein sequence ID" value="MDP9864920.1"/>
    <property type="molecule type" value="Genomic_DNA"/>
</dbReference>
<dbReference type="Proteomes" id="UP001230426">
    <property type="component" value="Unassembled WGS sequence"/>
</dbReference>
<feature type="region of interest" description="Disordered" evidence="1">
    <location>
        <begin position="1"/>
        <end position="76"/>
    </location>
</feature>
<protein>
    <submittedName>
        <fullName evidence="2">Uncharacterized protein</fullName>
    </submittedName>
</protein>
<keyword evidence="3" id="KW-1185">Reference proteome</keyword>
<name>A0ABT9R919_9ACTN</name>
<evidence type="ECO:0000256" key="1">
    <source>
        <dbReference type="SAM" id="MobiDB-lite"/>
    </source>
</evidence>
<accession>A0ABT9R919</accession>
<sequence>MICPQEWPPGWLGGRPVRRSARPARSGWAGPGEGRPQEAAGAGLLAVFADDEDDEDADSVDEPEEPEEPDEPDEELVLAELTVLVDEERLSVR</sequence>
<organism evidence="2 3">
    <name type="scientific">Streptosporangium brasiliense</name>
    <dbReference type="NCBI Taxonomy" id="47480"/>
    <lineage>
        <taxon>Bacteria</taxon>
        <taxon>Bacillati</taxon>
        <taxon>Actinomycetota</taxon>
        <taxon>Actinomycetes</taxon>
        <taxon>Streptosporangiales</taxon>
        <taxon>Streptosporangiaceae</taxon>
        <taxon>Streptosporangium</taxon>
    </lineage>
</organism>
<dbReference type="RefSeq" id="WP_306875918.1">
    <property type="nucleotide sequence ID" value="NZ_JAUSRB010000002.1"/>
</dbReference>
<feature type="compositionally biased region" description="Acidic residues" evidence="1">
    <location>
        <begin position="49"/>
        <end position="76"/>
    </location>
</feature>
<reference evidence="2 3" key="1">
    <citation type="submission" date="2023-07" db="EMBL/GenBank/DDBJ databases">
        <title>Sequencing the genomes of 1000 actinobacteria strains.</title>
        <authorList>
            <person name="Klenk H.-P."/>
        </authorList>
    </citation>
    <scope>NUCLEOTIDE SEQUENCE [LARGE SCALE GENOMIC DNA]</scope>
    <source>
        <strain evidence="2 3">DSM 44109</strain>
    </source>
</reference>
<comment type="caution">
    <text evidence="2">The sequence shown here is derived from an EMBL/GenBank/DDBJ whole genome shotgun (WGS) entry which is preliminary data.</text>
</comment>
<proteinExistence type="predicted"/>
<gene>
    <name evidence="2" type="ORF">J2S55_004186</name>
</gene>
<evidence type="ECO:0000313" key="2">
    <source>
        <dbReference type="EMBL" id="MDP9864920.1"/>
    </source>
</evidence>